<dbReference type="InterPro" id="IPR049326">
    <property type="entry name" value="Rhodopsin_dom_fungi"/>
</dbReference>
<dbReference type="PANTHER" id="PTHR33048">
    <property type="entry name" value="PTH11-LIKE INTEGRAL MEMBRANE PROTEIN (AFU_ORTHOLOGUE AFUA_5G11245)"/>
    <property type="match status" value="1"/>
</dbReference>
<keyword evidence="10" id="KW-1185">Reference proteome</keyword>
<feature type="region of interest" description="Disordered" evidence="6">
    <location>
        <begin position="315"/>
        <end position="339"/>
    </location>
</feature>
<comment type="similarity">
    <text evidence="5">Belongs to the SAT4 family.</text>
</comment>
<evidence type="ECO:0000256" key="6">
    <source>
        <dbReference type="SAM" id="MobiDB-lite"/>
    </source>
</evidence>
<dbReference type="GO" id="GO:0016020">
    <property type="term" value="C:membrane"/>
    <property type="evidence" value="ECO:0007669"/>
    <property type="project" value="UniProtKB-SubCell"/>
</dbReference>
<accession>A0A167W1Q5</accession>
<evidence type="ECO:0000256" key="2">
    <source>
        <dbReference type="ARBA" id="ARBA00022692"/>
    </source>
</evidence>
<dbReference type="Pfam" id="PF20684">
    <property type="entry name" value="Fung_rhodopsin"/>
    <property type="match status" value="1"/>
</dbReference>
<dbReference type="VEuPathDB" id="FungiDB:AAP_05123"/>
<evidence type="ECO:0000256" key="7">
    <source>
        <dbReference type="SAM" id="Phobius"/>
    </source>
</evidence>
<organism evidence="9 10">
    <name type="scientific">Ascosphaera apis ARSEF 7405</name>
    <dbReference type="NCBI Taxonomy" id="392613"/>
    <lineage>
        <taxon>Eukaryota</taxon>
        <taxon>Fungi</taxon>
        <taxon>Dikarya</taxon>
        <taxon>Ascomycota</taxon>
        <taxon>Pezizomycotina</taxon>
        <taxon>Eurotiomycetes</taxon>
        <taxon>Eurotiomycetidae</taxon>
        <taxon>Onygenales</taxon>
        <taxon>Ascosphaeraceae</taxon>
        <taxon>Ascosphaera</taxon>
    </lineage>
</organism>
<dbReference type="PANTHER" id="PTHR33048:SF149">
    <property type="entry name" value="UBID FAMILY DECARBOXYLASE"/>
    <property type="match status" value="1"/>
</dbReference>
<feature type="transmembrane region" description="Helical" evidence="7">
    <location>
        <begin position="48"/>
        <end position="68"/>
    </location>
</feature>
<gene>
    <name evidence="9" type="ORF">AAP_05123</name>
</gene>
<sequence length="366" mass="41925">MAENTTPAFRHEFKIETWTLFGVGVFFTLTRFVYQLTRLQWKIRSDDWLVITALPWYTLLCIAINHIIEGGGSNYFPDPEVADHLTPEEIHQREIGSKWVMVCEQSMICCAWTCKFCMLLMYRRLTQGVSSKNTVIKCIMGYAVLGFIACEIAFFTECRPFHEYWSVPAKKSEHPSNLWHLDKDLTLSIGTADCWAYFSFQVVVGVFNITSDIVVLCVAIPLILQLYLPVQQKIALTTVFGMGIFVVAASILNKVFSLAPKLMNYTYLSWYYREAAVGLYVVNLPTLWVLLRRTFPSVSLWGYRSRSSRKELSSGLRLPSFGHQPSRDDTERLRPPIESRRWDIEDGLSSRSPINSVETVIHGGKT</sequence>
<name>A0A167W1Q5_9EURO</name>
<protein>
    <recommendedName>
        <fullName evidence="8">Rhodopsin domain-containing protein</fullName>
    </recommendedName>
</protein>
<dbReference type="AlphaFoldDB" id="A0A167W1Q5"/>
<evidence type="ECO:0000259" key="8">
    <source>
        <dbReference type="Pfam" id="PF20684"/>
    </source>
</evidence>
<feature type="transmembrane region" description="Helical" evidence="7">
    <location>
        <begin position="195"/>
        <end position="222"/>
    </location>
</feature>
<reference evidence="9 10" key="1">
    <citation type="journal article" date="2016" name="Genome Biol. Evol.">
        <title>Divergent and convergent evolution of fungal pathogenicity.</title>
        <authorList>
            <person name="Shang Y."/>
            <person name="Xiao G."/>
            <person name="Zheng P."/>
            <person name="Cen K."/>
            <person name="Zhan S."/>
            <person name="Wang C."/>
        </authorList>
    </citation>
    <scope>NUCLEOTIDE SEQUENCE [LARGE SCALE GENOMIC DNA]</scope>
    <source>
        <strain evidence="9 10">ARSEF 7405</strain>
    </source>
</reference>
<feature type="compositionally biased region" description="Basic and acidic residues" evidence="6">
    <location>
        <begin position="325"/>
        <end position="339"/>
    </location>
</feature>
<feature type="transmembrane region" description="Helical" evidence="7">
    <location>
        <begin position="234"/>
        <end position="252"/>
    </location>
</feature>
<feature type="transmembrane region" description="Helical" evidence="7">
    <location>
        <begin position="18"/>
        <end position="36"/>
    </location>
</feature>
<dbReference type="InterPro" id="IPR052337">
    <property type="entry name" value="SAT4-like"/>
</dbReference>
<keyword evidence="3 7" id="KW-1133">Transmembrane helix</keyword>
<evidence type="ECO:0000256" key="3">
    <source>
        <dbReference type="ARBA" id="ARBA00022989"/>
    </source>
</evidence>
<evidence type="ECO:0000256" key="1">
    <source>
        <dbReference type="ARBA" id="ARBA00004141"/>
    </source>
</evidence>
<dbReference type="OrthoDB" id="3903189at2759"/>
<comment type="caution">
    <text evidence="9">The sequence shown here is derived from an EMBL/GenBank/DDBJ whole genome shotgun (WGS) entry which is preliminary data.</text>
</comment>
<evidence type="ECO:0000313" key="9">
    <source>
        <dbReference type="EMBL" id="KZZ88302.1"/>
    </source>
</evidence>
<evidence type="ECO:0000256" key="4">
    <source>
        <dbReference type="ARBA" id="ARBA00023136"/>
    </source>
</evidence>
<keyword evidence="2 7" id="KW-0812">Transmembrane</keyword>
<feature type="transmembrane region" description="Helical" evidence="7">
    <location>
        <begin position="134"/>
        <end position="155"/>
    </location>
</feature>
<feature type="transmembrane region" description="Helical" evidence="7">
    <location>
        <begin position="272"/>
        <end position="291"/>
    </location>
</feature>
<comment type="subcellular location">
    <subcellularLocation>
        <location evidence="1">Membrane</location>
        <topology evidence="1">Multi-pass membrane protein</topology>
    </subcellularLocation>
</comment>
<proteinExistence type="inferred from homology"/>
<dbReference type="EMBL" id="AZGZ01000027">
    <property type="protein sequence ID" value="KZZ88302.1"/>
    <property type="molecule type" value="Genomic_DNA"/>
</dbReference>
<dbReference type="Proteomes" id="UP000242877">
    <property type="component" value="Unassembled WGS sequence"/>
</dbReference>
<evidence type="ECO:0000256" key="5">
    <source>
        <dbReference type="ARBA" id="ARBA00038359"/>
    </source>
</evidence>
<evidence type="ECO:0000313" key="10">
    <source>
        <dbReference type="Proteomes" id="UP000242877"/>
    </source>
</evidence>
<keyword evidence="4 7" id="KW-0472">Membrane</keyword>
<feature type="domain" description="Rhodopsin" evidence="8">
    <location>
        <begin position="31"/>
        <end position="293"/>
    </location>
</feature>